<feature type="transmembrane region" description="Helical" evidence="1">
    <location>
        <begin position="28"/>
        <end position="47"/>
    </location>
</feature>
<protein>
    <submittedName>
        <fullName evidence="2">Uncharacterized protein</fullName>
    </submittedName>
</protein>
<gene>
    <name evidence="2" type="ORF">SAMN04487820_102270</name>
</gene>
<keyword evidence="1" id="KW-0472">Membrane</keyword>
<feature type="transmembrane region" description="Helical" evidence="1">
    <location>
        <begin position="5"/>
        <end position="22"/>
    </location>
</feature>
<reference evidence="3" key="1">
    <citation type="submission" date="2016-10" db="EMBL/GenBank/DDBJ databases">
        <authorList>
            <person name="Varghese N."/>
            <person name="Submissions S."/>
        </authorList>
    </citation>
    <scope>NUCLEOTIDE SEQUENCE [LARGE SCALE GENOMIC DNA]</scope>
    <source>
        <strain evidence="3">DSM 45460</strain>
    </source>
</reference>
<dbReference type="EMBL" id="FNFM01000002">
    <property type="protein sequence ID" value="SDJ82853.1"/>
    <property type="molecule type" value="Genomic_DNA"/>
</dbReference>
<evidence type="ECO:0000313" key="3">
    <source>
        <dbReference type="Proteomes" id="UP000199213"/>
    </source>
</evidence>
<proteinExistence type="predicted"/>
<name>A0A1G8WXB7_ACTMZ</name>
<sequence>MLHLVIMWIVGLIVLLGGIFLAVSGKYLIAGCVLLAWTVADSIVSSIRRRKVYAEFREKFPTSDDVARSLDREEIRRLRDDEGKARAVRRVRQDIPEVPLVEAAKLVDKL</sequence>
<dbReference type="Proteomes" id="UP000199213">
    <property type="component" value="Unassembled WGS sequence"/>
</dbReference>
<evidence type="ECO:0000256" key="1">
    <source>
        <dbReference type="SAM" id="Phobius"/>
    </source>
</evidence>
<keyword evidence="3" id="KW-1185">Reference proteome</keyword>
<accession>A0A1G8WXB7</accession>
<evidence type="ECO:0000313" key="2">
    <source>
        <dbReference type="EMBL" id="SDJ82853.1"/>
    </source>
</evidence>
<organism evidence="2 3">
    <name type="scientific">Actinopolyspora mzabensis</name>
    <dbReference type="NCBI Taxonomy" id="995066"/>
    <lineage>
        <taxon>Bacteria</taxon>
        <taxon>Bacillati</taxon>
        <taxon>Actinomycetota</taxon>
        <taxon>Actinomycetes</taxon>
        <taxon>Actinopolysporales</taxon>
        <taxon>Actinopolysporaceae</taxon>
        <taxon>Actinopolyspora</taxon>
    </lineage>
</organism>
<keyword evidence="1" id="KW-1133">Transmembrane helix</keyword>
<keyword evidence="1" id="KW-0812">Transmembrane</keyword>
<dbReference type="AlphaFoldDB" id="A0A1G8WXB7"/>